<proteinExistence type="predicted"/>
<evidence type="ECO:0000313" key="1">
    <source>
        <dbReference type="EMBL" id="CAL1577580.1"/>
    </source>
</evidence>
<dbReference type="Proteomes" id="UP001497482">
    <property type="component" value="Chromosome 13"/>
</dbReference>
<keyword evidence="2" id="KW-1185">Reference proteome</keyword>
<reference evidence="1 2" key="1">
    <citation type="submission" date="2024-04" db="EMBL/GenBank/DDBJ databases">
        <authorList>
            <person name="Waldvogel A.-M."/>
            <person name="Schoenle A."/>
        </authorList>
    </citation>
    <scope>NUCLEOTIDE SEQUENCE [LARGE SCALE GENOMIC DNA]</scope>
</reference>
<dbReference type="EMBL" id="OZ035835">
    <property type="protein sequence ID" value="CAL1577580.1"/>
    <property type="molecule type" value="Genomic_DNA"/>
</dbReference>
<protein>
    <submittedName>
        <fullName evidence="1">Uncharacterized protein</fullName>
    </submittedName>
</protein>
<accession>A0AAV2JJB7</accession>
<name>A0AAV2JJB7_KNICA</name>
<organism evidence="1 2">
    <name type="scientific">Knipowitschia caucasica</name>
    <name type="common">Caucasian dwarf goby</name>
    <name type="synonym">Pomatoschistus caucasicus</name>
    <dbReference type="NCBI Taxonomy" id="637954"/>
    <lineage>
        <taxon>Eukaryota</taxon>
        <taxon>Metazoa</taxon>
        <taxon>Chordata</taxon>
        <taxon>Craniata</taxon>
        <taxon>Vertebrata</taxon>
        <taxon>Euteleostomi</taxon>
        <taxon>Actinopterygii</taxon>
        <taxon>Neopterygii</taxon>
        <taxon>Teleostei</taxon>
        <taxon>Neoteleostei</taxon>
        <taxon>Acanthomorphata</taxon>
        <taxon>Gobiaria</taxon>
        <taxon>Gobiiformes</taxon>
        <taxon>Gobioidei</taxon>
        <taxon>Gobiidae</taxon>
        <taxon>Gobiinae</taxon>
        <taxon>Knipowitschia</taxon>
    </lineage>
</organism>
<sequence>MKESALVQTEVRRGQKGKAVFRGAAMRAAAAQPQRQWMQMAVLLHMWPSPVTDAMQTGSSSCLPQIALYGCYSVTGLCVSTSIMMNYLGVCRDLLLSPSWRLLQWVCMADRAALSSVRALGKVTQCAVLCVKCDPCGVI</sequence>
<evidence type="ECO:0000313" key="2">
    <source>
        <dbReference type="Proteomes" id="UP001497482"/>
    </source>
</evidence>
<gene>
    <name evidence="1" type="ORF">KC01_LOCUS8911</name>
</gene>
<dbReference type="AlphaFoldDB" id="A0AAV2JJB7"/>